<sequence>MINLGVSYSPVTREARVFARKVRQACYVVAFTRIKSVPTCVRFRIGPFGDHLHDCGRIGRHRSERSEVHHRAADSRTTTTDLRPIYLWRRRCRSASAGRPVTSPDRGGLTRGRRESERNGDTLRHHKNNIPYRVLTCDKISQ</sequence>
<evidence type="ECO:0000313" key="3">
    <source>
        <dbReference type="Proteomes" id="UP000299102"/>
    </source>
</evidence>
<reference evidence="2 3" key="1">
    <citation type="journal article" date="2019" name="Commun. Biol.">
        <title>The bagworm genome reveals a unique fibroin gene that provides high tensile strength.</title>
        <authorList>
            <person name="Kono N."/>
            <person name="Nakamura H."/>
            <person name="Ohtoshi R."/>
            <person name="Tomita M."/>
            <person name="Numata K."/>
            <person name="Arakawa K."/>
        </authorList>
    </citation>
    <scope>NUCLEOTIDE SEQUENCE [LARGE SCALE GENOMIC DNA]</scope>
</reference>
<accession>A0A4C1UTR1</accession>
<feature type="compositionally biased region" description="Basic and acidic residues" evidence="1">
    <location>
        <begin position="112"/>
        <end position="123"/>
    </location>
</feature>
<proteinExistence type="predicted"/>
<feature type="region of interest" description="Disordered" evidence="1">
    <location>
        <begin position="95"/>
        <end position="125"/>
    </location>
</feature>
<dbReference type="EMBL" id="BGZK01000219">
    <property type="protein sequence ID" value="GBP29376.1"/>
    <property type="molecule type" value="Genomic_DNA"/>
</dbReference>
<comment type="caution">
    <text evidence="2">The sequence shown here is derived from an EMBL/GenBank/DDBJ whole genome shotgun (WGS) entry which is preliminary data.</text>
</comment>
<organism evidence="2 3">
    <name type="scientific">Eumeta variegata</name>
    <name type="common">Bagworm moth</name>
    <name type="synonym">Eumeta japonica</name>
    <dbReference type="NCBI Taxonomy" id="151549"/>
    <lineage>
        <taxon>Eukaryota</taxon>
        <taxon>Metazoa</taxon>
        <taxon>Ecdysozoa</taxon>
        <taxon>Arthropoda</taxon>
        <taxon>Hexapoda</taxon>
        <taxon>Insecta</taxon>
        <taxon>Pterygota</taxon>
        <taxon>Neoptera</taxon>
        <taxon>Endopterygota</taxon>
        <taxon>Lepidoptera</taxon>
        <taxon>Glossata</taxon>
        <taxon>Ditrysia</taxon>
        <taxon>Tineoidea</taxon>
        <taxon>Psychidae</taxon>
        <taxon>Oiketicinae</taxon>
        <taxon>Eumeta</taxon>
    </lineage>
</organism>
<dbReference type="AlphaFoldDB" id="A0A4C1UTR1"/>
<evidence type="ECO:0000313" key="2">
    <source>
        <dbReference type="EMBL" id="GBP29376.1"/>
    </source>
</evidence>
<keyword evidence="3" id="KW-1185">Reference proteome</keyword>
<name>A0A4C1UTR1_EUMVA</name>
<protein>
    <submittedName>
        <fullName evidence="2">Uncharacterized protein</fullName>
    </submittedName>
</protein>
<dbReference type="Proteomes" id="UP000299102">
    <property type="component" value="Unassembled WGS sequence"/>
</dbReference>
<gene>
    <name evidence="2" type="ORF">EVAR_22748_1</name>
</gene>
<evidence type="ECO:0000256" key="1">
    <source>
        <dbReference type="SAM" id="MobiDB-lite"/>
    </source>
</evidence>